<comment type="caution">
    <text evidence="1">The sequence shown here is derived from an EMBL/GenBank/DDBJ whole genome shotgun (WGS) entry which is preliminary data.</text>
</comment>
<dbReference type="RefSeq" id="WP_181835021.1">
    <property type="nucleotide sequence ID" value="NZ_JACERN010000017.1"/>
</dbReference>
<proteinExistence type="predicted"/>
<gene>
    <name evidence="1" type="ORF">H2Z84_05145</name>
</gene>
<accession>A0A838XZF5</accession>
<reference evidence="1 2" key="1">
    <citation type="submission" date="2020-07" db="EMBL/GenBank/DDBJ databases">
        <title>Draft genome sequence of violacein-producing bacteria and related species.</title>
        <authorList>
            <person name="Wilson H.S."/>
            <person name="De Leon M.E."/>
        </authorList>
    </citation>
    <scope>NUCLEOTIDE SEQUENCE [LARGE SCALE GENOMIC DNA]</scope>
    <source>
        <strain evidence="1 2">HSC-21Su07</strain>
    </source>
</reference>
<dbReference type="Proteomes" id="UP000545606">
    <property type="component" value="Unassembled WGS sequence"/>
</dbReference>
<evidence type="ECO:0000313" key="2">
    <source>
        <dbReference type="Proteomes" id="UP000545606"/>
    </source>
</evidence>
<name>A0A838XZF5_9NEIS</name>
<keyword evidence="2" id="KW-1185">Reference proteome</keyword>
<dbReference type="EMBL" id="JACERN010000017">
    <property type="protein sequence ID" value="MBA4707776.1"/>
    <property type="molecule type" value="Genomic_DNA"/>
</dbReference>
<dbReference type="AlphaFoldDB" id="A0A838XZF5"/>
<organism evidence="1 2">
    <name type="scientific">Aquitalea aquatica</name>
    <dbReference type="NCBI Taxonomy" id="3044273"/>
    <lineage>
        <taxon>Bacteria</taxon>
        <taxon>Pseudomonadati</taxon>
        <taxon>Pseudomonadota</taxon>
        <taxon>Betaproteobacteria</taxon>
        <taxon>Neisseriales</taxon>
        <taxon>Chromobacteriaceae</taxon>
        <taxon>Aquitalea</taxon>
    </lineage>
</organism>
<sequence>MNANRYAQFFALDGQVIPIRAGLKVNQTYEQLGGRQLFRARTGKARMQSHWTKVKTVLSGSGWNVMPFAGIDQTAVHTLDCVTARALQSHLPLFTLPALRQDIPPRGFAVVNGELVPTHAVLAGTVLTLNPVANADSYVCWYWPRLTGYLTAVSDQGDPRSLNYTWSLMLEEA</sequence>
<evidence type="ECO:0000313" key="1">
    <source>
        <dbReference type="EMBL" id="MBA4707776.1"/>
    </source>
</evidence>
<protein>
    <submittedName>
        <fullName evidence="1">Uncharacterized protein</fullName>
    </submittedName>
</protein>